<dbReference type="SMART" id="SM00448">
    <property type="entry name" value="REC"/>
    <property type="match status" value="1"/>
</dbReference>
<keyword evidence="5" id="KW-1185">Reference proteome</keyword>
<dbReference type="GO" id="GO:0000156">
    <property type="term" value="F:phosphorelay response regulator activity"/>
    <property type="evidence" value="ECO:0007669"/>
    <property type="project" value="InterPro"/>
</dbReference>
<dbReference type="PROSITE" id="PS50930">
    <property type="entry name" value="HTH_LYTTR"/>
    <property type="match status" value="1"/>
</dbReference>
<evidence type="ECO:0000259" key="2">
    <source>
        <dbReference type="PROSITE" id="PS50110"/>
    </source>
</evidence>
<dbReference type="Pfam" id="PF00072">
    <property type="entry name" value="Response_reg"/>
    <property type="match status" value="1"/>
</dbReference>
<dbReference type="InterPro" id="IPR001789">
    <property type="entry name" value="Sig_transdc_resp-reg_receiver"/>
</dbReference>
<dbReference type="PROSITE" id="PS50110">
    <property type="entry name" value="RESPONSE_REGULATORY"/>
    <property type="match status" value="1"/>
</dbReference>
<dbReference type="RefSeq" id="WP_133574806.1">
    <property type="nucleotide sequence ID" value="NZ_SNYC01000003.1"/>
</dbReference>
<gene>
    <name evidence="4" type="ORF">ATK78_0890</name>
</gene>
<dbReference type="SMART" id="SM00850">
    <property type="entry name" value="LytTR"/>
    <property type="match status" value="1"/>
</dbReference>
<dbReference type="EMBL" id="SNYC01000003">
    <property type="protein sequence ID" value="TDQ11762.1"/>
    <property type="molecule type" value="Genomic_DNA"/>
</dbReference>
<sequence length="241" mass="27665">MGFKCVIIDDEQYAIDALVNYINQIPDLDLLKTFTNPTEALSSIRTEDQIDFIFIDIEMPDISGLELAQHLRSKTRFLIFTTSHSSHAITAFDLNASHYLLKPISFSKFALTIADLIKDKETIILPQKKEKHLCFIKADHKNTYNYIDFEDIVYVEAAKNYVIIYTSNEKERYMTHMGLNHVEAALNSSFIRINKSFIIAKNAIKKVEGHNIKLKNGKDLQLGDVYKPAFQLFLNDSILKP</sequence>
<evidence type="ECO:0000313" key="5">
    <source>
        <dbReference type="Proteomes" id="UP000295620"/>
    </source>
</evidence>
<evidence type="ECO:0000256" key="1">
    <source>
        <dbReference type="PROSITE-ProRule" id="PRU00169"/>
    </source>
</evidence>
<accession>A0A4R6T050</accession>
<dbReference type="Gene3D" id="3.40.50.2300">
    <property type="match status" value="1"/>
</dbReference>
<dbReference type="OrthoDB" id="9787344at2"/>
<keyword evidence="1" id="KW-0597">Phosphoprotein</keyword>
<evidence type="ECO:0000313" key="4">
    <source>
        <dbReference type="EMBL" id="TDQ11762.1"/>
    </source>
</evidence>
<dbReference type="PANTHER" id="PTHR37299:SF1">
    <property type="entry name" value="STAGE 0 SPORULATION PROTEIN A HOMOLOG"/>
    <property type="match status" value="1"/>
</dbReference>
<dbReference type="Pfam" id="PF04397">
    <property type="entry name" value="LytTR"/>
    <property type="match status" value="1"/>
</dbReference>
<evidence type="ECO:0000259" key="3">
    <source>
        <dbReference type="PROSITE" id="PS50930"/>
    </source>
</evidence>
<feature type="domain" description="Response regulatory" evidence="2">
    <location>
        <begin position="4"/>
        <end position="117"/>
    </location>
</feature>
<comment type="caution">
    <text evidence="4">The sequence shown here is derived from an EMBL/GenBank/DDBJ whole genome shotgun (WGS) entry which is preliminary data.</text>
</comment>
<organism evidence="4 5">
    <name type="scientific">Pedobacter metabolipauper</name>
    <dbReference type="NCBI Taxonomy" id="425513"/>
    <lineage>
        <taxon>Bacteria</taxon>
        <taxon>Pseudomonadati</taxon>
        <taxon>Bacteroidota</taxon>
        <taxon>Sphingobacteriia</taxon>
        <taxon>Sphingobacteriales</taxon>
        <taxon>Sphingobacteriaceae</taxon>
        <taxon>Pedobacter</taxon>
    </lineage>
</organism>
<proteinExistence type="predicted"/>
<dbReference type="InterPro" id="IPR046947">
    <property type="entry name" value="LytR-like"/>
</dbReference>
<dbReference type="AlphaFoldDB" id="A0A4R6T050"/>
<dbReference type="InterPro" id="IPR011006">
    <property type="entry name" value="CheY-like_superfamily"/>
</dbReference>
<feature type="domain" description="HTH LytTR-type" evidence="3">
    <location>
        <begin position="146"/>
        <end position="208"/>
    </location>
</feature>
<dbReference type="SUPFAM" id="SSF52172">
    <property type="entry name" value="CheY-like"/>
    <property type="match status" value="1"/>
</dbReference>
<feature type="modified residue" description="4-aspartylphosphate" evidence="1">
    <location>
        <position position="56"/>
    </location>
</feature>
<protein>
    <submittedName>
        <fullName evidence="4">LytTR family two component transcriptional regulator</fullName>
    </submittedName>
</protein>
<dbReference type="Proteomes" id="UP000295620">
    <property type="component" value="Unassembled WGS sequence"/>
</dbReference>
<dbReference type="Gene3D" id="2.40.50.1020">
    <property type="entry name" value="LytTr DNA-binding domain"/>
    <property type="match status" value="1"/>
</dbReference>
<dbReference type="GO" id="GO:0003677">
    <property type="term" value="F:DNA binding"/>
    <property type="evidence" value="ECO:0007669"/>
    <property type="project" value="InterPro"/>
</dbReference>
<dbReference type="PANTHER" id="PTHR37299">
    <property type="entry name" value="TRANSCRIPTIONAL REGULATOR-RELATED"/>
    <property type="match status" value="1"/>
</dbReference>
<reference evidence="4 5" key="1">
    <citation type="submission" date="2019-03" db="EMBL/GenBank/DDBJ databases">
        <title>Genomic Encyclopedia of Archaeal and Bacterial Type Strains, Phase II (KMG-II): from individual species to whole genera.</title>
        <authorList>
            <person name="Goeker M."/>
        </authorList>
    </citation>
    <scope>NUCLEOTIDE SEQUENCE [LARGE SCALE GENOMIC DNA]</scope>
    <source>
        <strain evidence="4 5">DSM 19035</strain>
    </source>
</reference>
<dbReference type="InterPro" id="IPR007492">
    <property type="entry name" value="LytTR_DNA-bd_dom"/>
</dbReference>
<name>A0A4R6T050_9SPHI</name>